<dbReference type="AlphaFoldDB" id="A0AAV9XTB0"/>
<proteinExistence type="predicted"/>
<keyword evidence="2" id="KW-1185">Reference proteome</keyword>
<evidence type="ECO:0000313" key="1">
    <source>
        <dbReference type="EMBL" id="KAK6544841.1"/>
    </source>
</evidence>
<dbReference type="Proteomes" id="UP001365542">
    <property type="component" value="Unassembled WGS sequence"/>
</dbReference>
<dbReference type="EMBL" id="JAVHJO010000001">
    <property type="protein sequence ID" value="KAK6544841.1"/>
    <property type="molecule type" value="Genomic_DNA"/>
</dbReference>
<accession>A0AAV9XTB0</accession>
<reference evidence="1 2" key="1">
    <citation type="submission" date="2019-10" db="EMBL/GenBank/DDBJ databases">
        <authorList>
            <person name="Palmer J.M."/>
        </authorList>
    </citation>
    <scope>NUCLEOTIDE SEQUENCE [LARGE SCALE GENOMIC DNA]</scope>
    <source>
        <strain evidence="1 2">TWF694</strain>
    </source>
</reference>
<organism evidence="1 2">
    <name type="scientific">Orbilia ellipsospora</name>
    <dbReference type="NCBI Taxonomy" id="2528407"/>
    <lineage>
        <taxon>Eukaryota</taxon>
        <taxon>Fungi</taxon>
        <taxon>Dikarya</taxon>
        <taxon>Ascomycota</taxon>
        <taxon>Pezizomycotina</taxon>
        <taxon>Orbiliomycetes</taxon>
        <taxon>Orbiliales</taxon>
        <taxon>Orbiliaceae</taxon>
        <taxon>Orbilia</taxon>
    </lineage>
</organism>
<name>A0AAV9XTB0_9PEZI</name>
<evidence type="ECO:0000313" key="2">
    <source>
        <dbReference type="Proteomes" id="UP001365542"/>
    </source>
</evidence>
<gene>
    <name evidence="1" type="ORF">TWF694_001522</name>
</gene>
<evidence type="ECO:0008006" key="3">
    <source>
        <dbReference type="Google" id="ProtNLM"/>
    </source>
</evidence>
<comment type="caution">
    <text evidence="1">The sequence shown here is derived from an EMBL/GenBank/DDBJ whole genome shotgun (WGS) entry which is preliminary data.</text>
</comment>
<protein>
    <recommendedName>
        <fullName evidence="3">Macro domain-containing protein</fullName>
    </recommendedName>
</protein>
<sequence length="380" mass="43203">MTCRPVELLNAPGVGIDLTTKYGAVAIHYPNDTIIDVAKVNGNVNYISALRYMVDDDMAMMEGKPSTLQHVPRFAKFPKRDPPPGVLGLKRDSTLSMLLERIIYGSHRRLEYDSIPTEVLKPDLSTLRPKTQNIIMAISEMMAKLMFEVREIESLNNVAVAIAIPGGLSGYSEYFEAAALEAGLAIIRLYSYRPKGFYRSDQVEACKNATKLDCNYDKWDFKSSDICNKMLSIQYDNKALVISWGTIDRYLKRLYLRKTFFHDLGHKDFLQSKQKREYWDVVKSSLANMIEPTQLNDVLILKISGDAESEPELLSFLKETFQDNPCLKEGRYLLPLQDRIFGEARDRAYSARFWMKDGYLGCLPNSACPGVEERGLKSEL</sequence>